<proteinExistence type="predicted"/>
<dbReference type="EMBL" id="QOIL01000011">
    <property type="protein sequence ID" value="RCG29459.1"/>
    <property type="molecule type" value="Genomic_DNA"/>
</dbReference>
<evidence type="ECO:0000313" key="1">
    <source>
        <dbReference type="EMBL" id="RCG29459.1"/>
    </source>
</evidence>
<dbReference type="RefSeq" id="WP_114030496.1">
    <property type="nucleotide sequence ID" value="NZ_QOIL01000011.1"/>
</dbReference>
<keyword evidence="2" id="KW-1185">Reference proteome</keyword>
<dbReference type="InterPro" id="IPR035223">
    <property type="entry name" value="DUF5335"/>
</dbReference>
<name>A0A367FHS3_9ACTN</name>
<comment type="caution">
    <text evidence="1">The sequence shown here is derived from an EMBL/GenBank/DDBJ whole genome shotgun (WGS) entry which is preliminary data.</text>
</comment>
<gene>
    <name evidence="1" type="ORF">DQ384_20690</name>
</gene>
<protein>
    <submittedName>
        <fullName evidence="1">Uncharacterized protein</fullName>
    </submittedName>
</protein>
<evidence type="ECO:0000313" key="2">
    <source>
        <dbReference type="Proteomes" id="UP000253094"/>
    </source>
</evidence>
<organism evidence="1 2">
    <name type="scientific">Sphaerisporangium album</name>
    <dbReference type="NCBI Taxonomy" id="509200"/>
    <lineage>
        <taxon>Bacteria</taxon>
        <taxon>Bacillati</taxon>
        <taxon>Actinomycetota</taxon>
        <taxon>Actinomycetes</taxon>
        <taxon>Streptosporangiales</taxon>
        <taxon>Streptosporangiaceae</taxon>
        <taxon>Sphaerisporangium</taxon>
    </lineage>
</organism>
<reference evidence="1 2" key="1">
    <citation type="submission" date="2018-06" db="EMBL/GenBank/DDBJ databases">
        <title>Sphaerisporangium craniellae sp. nov., isolated from a marine sponge in the South China Sea.</title>
        <authorList>
            <person name="Li L."/>
        </authorList>
    </citation>
    <scope>NUCLEOTIDE SEQUENCE [LARGE SCALE GENOMIC DNA]</scope>
    <source>
        <strain evidence="1 2">CCTCC AA 208026</strain>
    </source>
</reference>
<accession>A0A367FHS3</accession>
<sequence length="124" mass="14319">MNEQRPELPRDRWREFFDAMTRDYEGADVTIEELRKDFGDLYEAERLPLAYLEYDPKDDQFSVGVGGRDGRYPVVLRHAVDHPRTILADVVGQGEQRAFDVYDAEGDQTIVTVYLVETPETAYA</sequence>
<dbReference type="Proteomes" id="UP000253094">
    <property type="component" value="Unassembled WGS sequence"/>
</dbReference>
<dbReference type="OrthoDB" id="4200530at2"/>
<dbReference type="Pfam" id="PF17269">
    <property type="entry name" value="DUF5335"/>
    <property type="match status" value="1"/>
</dbReference>
<dbReference type="AlphaFoldDB" id="A0A367FHS3"/>